<organism evidence="1 2">
    <name type="scientific">candidate division MSBL1 archaeon SCGC-AAA261D19</name>
    <dbReference type="NCBI Taxonomy" id="1698273"/>
    <lineage>
        <taxon>Archaea</taxon>
        <taxon>Methanobacteriati</taxon>
        <taxon>Methanobacteriota</taxon>
        <taxon>candidate division MSBL1</taxon>
    </lineage>
</organism>
<keyword evidence="2" id="KW-1185">Reference proteome</keyword>
<dbReference type="EMBL" id="LHXX01000012">
    <property type="protein sequence ID" value="KXB02582.1"/>
    <property type="molecule type" value="Genomic_DNA"/>
</dbReference>
<sequence length="64" mass="7324">MRGKSKRRVSFSIGTKPNYCADGDIFVQEGGFCAKPPQPSTEKYKYAGWIIQPKRMREREGLLD</sequence>
<dbReference type="Proteomes" id="UP000070400">
    <property type="component" value="Unassembled WGS sequence"/>
</dbReference>
<name>A0A133V834_9EURY</name>
<comment type="caution">
    <text evidence="1">The sequence shown here is derived from an EMBL/GenBank/DDBJ whole genome shotgun (WGS) entry which is preliminary data.</text>
</comment>
<dbReference type="AlphaFoldDB" id="A0A133V834"/>
<evidence type="ECO:0000313" key="1">
    <source>
        <dbReference type="EMBL" id="KXB02582.1"/>
    </source>
</evidence>
<protein>
    <submittedName>
        <fullName evidence="1">Uncharacterized protein</fullName>
    </submittedName>
</protein>
<reference evidence="1 2" key="1">
    <citation type="journal article" date="2016" name="Sci. Rep.">
        <title>Metabolic traits of an uncultured archaeal lineage -MSBL1- from brine pools of the Red Sea.</title>
        <authorList>
            <person name="Mwirichia R."/>
            <person name="Alam I."/>
            <person name="Rashid M."/>
            <person name="Vinu M."/>
            <person name="Ba-Alawi W."/>
            <person name="Anthony Kamau A."/>
            <person name="Kamanda Ngugi D."/>
            <person name="Goker M."/>
            <person name="Klenk H.P."/>
            <person name="Bajic V."/>
            <person name="Stingl U."/>
        </authorList>
    </citation>
    <scope>NUCLEOTIDE SEQUENCE [LARGE SCALE GENOMIC DNA]</scope>
    <source>
        <strain evidence="1">SCGC-AAA261D19</strain>
    </source>
</reference>
<evidence type="ECO:0000313" key="2">
    <source>
        <dbReference type="Proteomes" id="UP000070400"/>
    </source>
</evidence>
<proteinExistence type="predicted"/>
<gene>
    <name evidence="1" type="ORF">AKJ43_01460</name>
</gene>
<accession>A0A133V834</accession>